<keyword evidence="9 12" id="KW-0472">Membrane</keyword>
<reference evidence="14" key="2">
    <citation type="submission" date="2025-08" db="UniProtKB">
        <authorList>
            <consortium name="Ensembl"/>
        </authorList>
    </citation>
    <scope>IDENTIFICATION</scope>
</reference>
<dbReference type="InterPro" id="IPR050174">
    <property type="entry name" value="Protocadherin/Cadherin-CA"/>
</dbReference>
<feature type="transmembrane region" description="Helical" evidence="12">
    <location>
        <begin position="667"/>
        <end position="690"/>
    </location>
</feature>
<dbReference type="SMART" id="SM00112">
    <property type="entry name" value="CA"/>
    <property type="match status" value="6"/>
</dbReference>
<keyword evidence="5" id="KW-0677">Repeat</keyword>
<dbReference type="GeneTree" id="ENSGT00940000164173"/>
<keyword evidence="2" id="KW-1003">Cell membrane</keyword>
<dbReference type="Gene3D" id="2.60.40.60">
    <property type="entry name" value="Cadherins"/>
    <property type="match status" value="6"/>
</dbReference>
<dbReference type="PROSITE" id="PS00232">
    <property type="entry name" value="CADHERIN_1"/>
    <property type="match status" value="4"/>
</dbReference>
<evidence type="ECO:0000313" key="14">
    <source>
        <dbReference type="Ensembl" id="ENSAPEP00000020283.1"/>
    </source>
</evidence>
<keyword evidence="4" id="KW-0732">Signal</keyword>
<evidence type="ECO:0000256" key="4">
    <source>
        <dbReference type="ARBA" id="ARBA00022729"/>
    </source>
</evidence>
<dbReference type="FunFam" id="2.60.40.60:FF:000004">
    <property type="entry name" value="Protocadherin 1 gamma 2"/>
    <property type="match status" value="1"/>
</dbReference>
<feature type="domain" description="Cadherin" evidence="13">
    <location>
        <begin position="334"/>
        <end position="430"/>
    </location>
</feature>
<evidence type="ECO:0000259" key="13">
    <source>
        <dbReference type="PROSITE" id="PS50268"/>
    </source>
</evidence>
<evidence type="ECO:0000256" key="1">
    <source>
        <dbReference type="ARBA" id="ARBA00004251"/>
    </source>
</evidence>
<dbReference type="Pfam" id="PF08266">
    <property type="entry name" value="Cadherin_2"/>
    <property type="match status" value="1"/>
</dbReference>
<sequence length="815" mass="89957">MASVIRLCGTLYYTCLPLSYSISEEVNKGTVVGNIAKDLNLNVQELENRDLRVVSSYSKTYFNVNLRTGNLLVEERIDREELSVLSNPMTAHRIEVNVLDINDNSPAFVENKYFLNISESSLTGERYLLPVAVDADIGSNSVKSYKLSQNEHFSLDVQSGEEHGVSAELVLQKALDREKQSVITLVLTAVDGGKPSRSGTLQIYVNVLDVNDNIPTFSKSLYKVRVLENAIPGTPVIKLNATDLDEGMNGKILYSFIKRGNIDPLNIFDLNSVTGEINVKGRLDYEETPAYEVRVQAVDQGASPRSAHAKLLIEIIDVNDNAPEIAVTSLMTPLKEDAELGTIVALVTVTDKDGGNNGITNCEVVESVPFKLKSNYKNDYSLVVDGPLDRENTSLYNVTITATDEGSPPLSSIRVIIVQVSDVNDNAPRFMEPVINIYVKENSPIGFVIYTISAFDPDLDGNAKLRYRLLDTSRRNIPISSILNINSETGDIISLQSFNYEELKTFQFKVQATDSGVPPLSSNVTVNILILDENDNNPTILAPYSEHGSINSESIPYSAEAGYFVAKIRAVDADSGYNALLIYHLSEPKGNNLFRIGTSTGEIRTKRRMSDNDLKTHPLVVLVSDNGEPSLSATVSIEVVVVESTADIQTQFRHVPIKEDSFSDLNLYLLIAIVSVSVIFLLSLISLIAVRCHRTDGSFSRYSAPMITTHPDGSWSYSKSTQQYDVCFSSDTLKSDVVVFPAPFPPVDAELISINGGDSFTKTQTLPILYLNDKSQCITFLKKKIGYIIWIFHQIVRLFKYPSLDDSCTLGHTKS</sequence>
<evidence type="ECO:0000256" key="9">
    <source>
        <dbReference type="ARBA" id="ARBA00023136"/>
    </source>
</evidence>
<feature type="domain" description="Cadherin" evidence="13">
    <location>
        <begin position="431"/>
        <end position="540"/>
    </location>
</feature>
<dbReference type="CDD" id="cd11304">
    <property type="entry name" value="Cadherin_repeat"/>
    <property type="match status" value="6"/>
</dbReference>
<accession>A0A3P8T897</accession>
<dbReference type="InterPro" id="IPR020894">
    <property type="entry name" value="Cadherin_CS"/>
</dbReference>
<keyword evidence="15" id="KW-1185">Reference proteome</keyword>
<dbReference type="PANTHER" id="PTHR24028:SF287">
    <property type="entry name" value="CADHERIN-RELATED NEURONAL RECEPTOR VARIABLE 1-RELATED"/>
    <property type="match status" value="1"/>
</dbReference>
<dbReference type="FunFam" id="2.60.40.60:FF:000001">
    <property type="entry name" value="Protocadherin alpha 2"/>
    <property type="match status" value="1"/>
</dbReference>
<evidence type="ECO:0000313" key="15">
    <source>
        <dbReference type="Proteomes" id="UP000265080"/>
    </source>
</evidence>
<dbReference type="InterPro" id="IPR015919">
    <property type="entry name" value="Cadherin-like_sf"/>
</dbReference>
<dbReference type="GO" id="GO:0007156">
    <property type="term" value="P:homophilic cell adhesion via plasma membrane adhesion molecules"/>
    <property type="evidence" value="ECO:0007669"/>
    <property type="project" value="InterPro"/>
</dbReference>
<keyword evidence="6 11" id="KW-0106">Calcium</keyword>
<dbReference type="Proteomes" id="UP000265080">
    <property type="component" value="Chromosome 13"/>
</dbReference>
<feature type="domain" description="Cadherin" evidence="13">
    <location>
        <begin position="554"/>
        <end position="652"/>
    </location>
</feature>
<dbReference type="FunFam" id="2.60.40.60:FF:000002">
    <property type="entry name" value="Protocadherin alpha 2"/>
    <property type="match status" value="1"/>
</dbReference>
<keyword evidence="8 12" id="KW-1133">Transmembrane helix</keyword>
<dbReference type="GO" id="GO:0009653">
    <property type="term" value="P:anatomical structure morphogenesis"/>
    <property type="evidence" value="ECO:0007669"/>
    <property type="project" value="UniProtKB-ARBA"/>
</dbReference>
<evidence type="ECO:0000256" key="12">
    <source>
        <dbReference type="SAM" id="Phobius"/>
    </source>
</evidence>
<keyword evidence="7" id="KW-0130">Cell adhesion</keyword>
<dbReference type="Ensembl" id="ENSAPET00000020827.1">
    <property type="protein sequence ID" value="ENSAPEP00000020283.1"/>
    <property type="gene ID" value="ENSAPEG00000014312.1"/>
</dbReference>
<evidence type="ECO:0000256" key="10">
    <source>
        <dbReference type="ARBA" id="ARBA00023180"/>
    </source>
</evidence>
<protein>
    <recommendedName>
        <fullName evidence="13">Cadherin domain-containing protein</fullName>
    </recommendedName>
</protein>
<evidence type="ECO:0000256" key="8">
    <source>
        <dbReference type="ARBA" id="ARBA00022989"/>
    </source>
</evidence>
<dbReference type="GO" id="GO:0005886">
    <property type="term" value="C:plasma membrane"/>
    <property type="evidence" value="ECO:0007669"/>
    <property type="project" value="UniProtKB-SubCell"/>
</dbReference>
<dbReference type="InterPro" id="IPR032455">
    <property type="entry name" value="Cadherin_C"/>
</dbReference>
<proteinExistence type="predicted"/>
<organism evidence="14 15">
    <name type="scientific">Amphiprion percula</name>
    <name type="common">Orange clownfish</name>
    <name type="synonym">Lutjanus percula</name>
    <dbReference type="NCBI Taxonomy" id="161767"/>
    <lineage>
        <taxon>Eukaryota</taxon>
        <taxon>Metazoa</taxon>
        <taxon>Chordata</taxon>
        <taxon>Craniata</taxon>
        <taxon>Vertebrata</taxon>
        <taxon>Euteleostomi</taxon>
        <taxon>Actinopterygii</taxon>
        <taxon>Neopterygii</taxon>
        <taxon>Teleostei</taxon>
        <taxon>Neoteleostei</taxon>
        <taxon>Acanthomorphata</taxon>
        <taxon>Ovalentaria</taxon>
        <taxon>Pomacentridae</taxon>
        <taxon>Amphiprion</taxon>
    </lineage>
</organism>
<evidence type="ECO:0000256" key="5">
    <source>
        <dbReference type="ARBA" id="ARBA00022737"/>
    </source>
</evidence>
<dbReference type="InterPro" id="IPR013164">
    <property type="entry name" value="Cadherin_N"/>
</dbReference>
<name>A0A3P8T897_AMPPE</name>
<dbReference type="PRINTS" id="PR00205">
    <property type="entry name" value="CADHERIN"/>
</dbReference>
<feature type="domain" description="Cadherin" evidence="13">
    <location>
        <begin position="218"/>
        <end position="325"/>
    </location>
</feature>
<dbReference type="Pfam" id="PF16492">
    <property type="entry name" value="Cadherin_C_2"/>
    <property type="match status" value="1"/>
</dbReference>
<keyword evidence="10" id="KW-0325">Glycoprotein</keyword>
<dbReference type="FunFam" id="2.60.40.60:FF:000018">
    <property type="entry name" value="Protocadherin gamma c3"/>
    <property type="match status" value="1"/>
</dbReference>
<dbReference type="PROSITE" id="PS50268">
    <property type="entry name" value="CADHERIN_2"/>
    <property type="match status" value="5"/>
</dbReference>
<dbReference type="FunFam" id="2.60.40.60:FF:000129">
    <property type="entry name" value="protocadherin alpha-C2 isoform X1"/>
    <property type="match status" value="1"/>
</dbReference>
<dbReference type="InterPro" id="IPR002126">
    <property type="entry name" value="Cadherin-like_dom"/>
</dbReference>
<dbReference type="AlphaFoldDB" id="A0A3P8T897"/>
<comment type="subcellular location">
    <subcellularLocation>
        <location evidence="1">Cell membrane</location>
        <topology evidence="1">Single-pass type I membrane protein</topology>
    </subcellularLocation>
</comment>
<evidence type="ECO:0000256" key="2">
    <source>
        <dbReference type="ARBA" id="ARBA00022475"/>
    </source>
</evidence>
<feature type="domain" description="Cadherin" evidence="13">
    <location>
        <begin position="109"/>
        <end position="217"/>
    </location>
</feature>
<keyword evidence="3 12" id="KW-0812">Transmembrane</keyword>
<evidence type="ECO:0000256" key="11">
    <source>
        <dbReference type="PROSITE-ProRule" id="PRU00043"/>
    </source>
</evidence>
<evidence type="ECO:0000256" key="7">
    <source>
        <dbReference type="ARBA" id="ARBA00022889"/>
    </source>
</evidence>
<reference evidence="14" key="3">
    <citation type="submission" date="2025-09" db="UniProtKB">
        <authorList>
            <consortium name="Ensembl"/>
        </authorList>
    </citation>
    <scope>IDENTIFICATION</scope>
</reference>
<dbReference type="PANTHER" id="PTHR24028">
    <property type="entry name" value="CADHERIN-87A"/>
    <property type="match status" value="1"/>
</dbReference>
<evidence type="ECO:0000256" key="6">
    <source>
        <dbReference type="ARBA" id="ARBA00022837"/>
    </source>
</evidence>
<reference evidence="14 15" key="1">
    <citation type="submission" date="2018-03" db="EMBL/GenBank/DDBJ databases">
        <title>Finding Nemo's genes: A chromosome-scale reference assembly of the genome of the orange clownfish Amphiprion percula.</title>
        <authorList>
            <person name="Lehmann R."/>
        </authorList>
    </citation>
    <scope>NUCLEOTIDE SEQUENCE</scope>
</reference>
<dbReference type="GO" id="GO:0005509">
    <property type="term" value="F:calcium ion binding"/>
    <property type="evidence" value="ECO:0007669"/>
    <property type="project" value="UniProtKB-UniRule"/>
</dbReference>
<evidence type="ECO:0000256" key="3">
    <source>
        <dbReference type="ARBA" id="ARBA00022692"/>
    </source>
</evidence>
<dbReference type="Pfam" id="PF00028">
    <property type="entry name" value="Cadherin"/>
    <property type="match status" value="5"/>
</dbReference>
<dbReference type="SUPFAM" id="SSF49313">
    <property type="entry name" value="Cadherin-like"/>
    <property type="match status" value="6"/>
</dbReference>